<sequence>MITDLIHLGKKIYNTDNLREAHRFVVFVVRAILHYPAIAELMKYFEKDELHRRIFARNPFPVEQITRAFFYKGSTLDERSRIVRSHYDYLQSILQDKWAEELSLDQGYTIWQSEDMGEDWLAELRFETGQRKEGLLSVEMKWQQQHLYQIMFWISPDQNGEMSMWIGALQGPNMENARDVVKEVTKLSHRYRTKNLILYMVMAVARSLQLKHIYAVSNEGYYANNHVRRDRKLKTDFGAFWVEAGGHETEDKRFYELPLVEPRKTMEEVPTRKRAVYRKRFEFQDDVDRQIELRMQEILK</sequence>
<comment type="caution">
    <text evidence="1">The sequence shown here is derived from an EMBL/GenBank/DDBJ whole genome shotgun (WGS) entry which is preliminary data.</text>
</comment>
<dbReference type="PANTHER" id="PTHR38785:SF1">
    <property type="entry name" value="HOMOLOG OF VIRK"/>
    <property type="match status" value="1"/>
</dbReference>
<protein>
    <submittedName>
        <fullName evidence="1">DUF535 domain-containing protein</fullName>
    </submittedName>
</protein>
<name>A0A5D6WJ11_9FIRM</name>
<dbReference type="AlphaFoldDB" id="A0A5D6WJ11"/>
<reference evidence="1 2" key="1">
    <citation type="submission" date="2019-08" db="EMBL/GenBank/DDBJ databases">
        <title>Selenomonas sp. mPRGC5 and Selenomonas sp. mPRGC8 isolated from ruminal fluid of dairy goat (Capra hircus).</title>
        <authorList>
            <person name="Poothong S."/>
            <person name="Nuengjamnong C."/>
            <person name="Tanasupawat S."/>
        </authorList>
    </citation>
    <scope>NUCLEOTIDE SEQUENCE [LARGE SCALE GENOMIC DNA]</scope>
    <source>
        <strain evidence="2">mPRGC8</strain>
    </source>
</reference>
<proteinExistence type="predicted"/>
<organism evidence="1 2">
    <name type="scientific">Selenomonas caprae</name>
    <dbReference type="NCBI Taxonomy" id="2606905"/>
    <lineage>
        <taxon>Bacteria</taxon>
        <taxon>Bacillati</taxon>
        <taxon>Bacillota</taxon>
        <taxon>Negativicutes</taxon>
        <taxon>Selenomonadales</taxon>
        <taxon>Selenomonadaceae</taxon>
        <taxon>Selenomonas</taxon>
    </lineage>
</organism>
<dbReference type="Proteomes" id="UP000322783">
    <property type="component" value="Unassembled WGS sequence"/>
</dbReference>
<dbReference type="PANTHER" id="PTHR38785">
    <property type="entry name" value="HOMOLOG OF VIRK"/>
    <property type="match status" value="1"/>
</dbReference>
<evidence type="ECO:0000313" key="1">
    <source>
        <dbReference type="EMBL" id="TYZ26888.1"/>
    </source>
</evidence>
<keyword evidence="2" id="KW-1185">Reference proteome</keyword>
<accession>A0A5D6WJ11</accession>
<evidence type="ECO:0000313" key="2">
    <source>
        <dbReference type="Proteomes" id="UP000322783"/>
    </source>
</evidence>
<dbReference type="Pfam" id="PF04393">
    <property type="entry name" value="DUF535"/>
    <property type="match status" value="1"/>
</dbReference>
<dbReference type="EMBL" id="VTOZ01000037">
    <property type="protein sequence ID" value="TYZ26888.1"/>
    <property type="molecule type" value="Genomic_DNA"/>
</dbReference>
<dbReference type="GO" id="GO:0006974">
    <property type="term" value="P:DNA damage response"/>
    <property type="evidence" value="ECO:0007669"/>
    <property type="project" value="TreeGrafter"/>
</dbReference>
<gene>
    <name evidence="1" type="ORF">FZ041_13290</name>
</gene>
<dbReference type="RefSeq" id="WP_149189903.1">
    <property type="nucleotide sequence ID" value="NZ_VTOZ01000037.1"/>
</dbReference>
<dbReference type="InterPro" id="IPR007488">
    <property type="entry name" value="DUF535"/>
</dbReference>